<evidence type="ECO:0000256" key="4">
    <source>
        <dbReference type="ARBA" id="ARBA00020268"/>
    </source>
</evidence>
<evidence type="ECO:0000256" key="7">
    <source>
        <dbReference type="ARBA" id="ARBA00022475"/>
    </source>
</evidence>
<evidence type="ECO:0000256" key="10">
    <source>
        <dbReference type="ARBA" id="ARBA00023065"/>
    </source>
</evidence>
<reference evidence="14 15" key="1">
    <citation type="submission" date="2023-10" db="EMBL/GenBank/DDBJ databases">
        <title>A novel Glycoside Hydrolase 43-Like Enzyme from Clostrdium boliviensis is an Endo-xylanase, and a Candidate for Xylooligosaccharides Production from Different Xylan Substrates.</title>
        <authorList>
            <person name="Alvarez M.T."/>
            <person name="Rocabado-Villegas L.R."/>
            <person name="Salas-Veizaga D.M."/>
            <person name="Linares-Pasten J.A."/>
            <person name="Gudmundsdottir E.E."/>
            <person name="Hreggvidsson G.O."/>
            <person name="Adlercreutz P."/>
            <person name="Nordberg Karlsson E."/>
        </authorList>
    </citation>
    <scope>NUCLEOTIDE SEQUENCE [LARGE SCALE GENOMIC DNA]</scope>
    <source>
        <strain evidence="14 15">E-1</strain>
    </source>
</reference>
<evidence type="ECO:0000256" key="8">
    <source>
        <dbReference type="ARBA" id="ARBA00022692"/>
    </source>
</evidence>
<feature type="transmembrane region" description="Helical" evidence="13">
    <location>
        <begin position="311"/>
        <end position="333"/>
    </location>
</feature>
<keyword evidence="8 13" id="KW-0812">Transmembrane</keyword>
<protein>
    <recommendedName>
        <fullName evidence="4">Probable multidrug resistance protein NorM</fullName>
    </recommendedName>
    <alternativeName>
        <fullName evidence="12">Multidrug-efflux transporter</fullName>
    </alternativeName>
</protein>
<gene>
    <name evidence="14" type="ORF">RZO55_13590</name>
</gene>
<comment type="subcellular location">
    <subcellularLocation>
        <location evidence="2">Cell membrane</location>
        <topology evidence="2">Multi-pass membrane protein</topology>
    </subcellularLocation>
</comment>
<feature type="transmembrane region" description="Helical" evidence="13">
    <location>
        <begin position="383"/>
        <end position="403"/>
    </location>
</feature>
<name>A0ABU4GLW7_9CLOT</name>
<comment type="function">
    <text evidence="1">Multidrug efflux pump.</text>
</comment>
<dbReference type="RefSeq" id="WP_318064827.1">
    <property type="nucleotide sequence ID" value="NZ_JAWONS010000216.1"/>
</dbReference>
<keyword evidence="6" id="KW-0050">Antiport</keyword>
<dbReference type="PANTHER" id="PTHR43298:SF2">
    <property type="entry name" value="FMN_FAD EXPORTER YEEO-RELATED"/>
    <property type="match status" value="1"/>
</dbReference>
<proteinExistence type="inferred from homology"/>
<evidence type="ECO:0000256" key="5">
    <source>
        <dbReference type="ARBA" id="ARBA00022448"/>
    </source>
</evidence>
<evidence type="ECO:0000256" key="11">
    <source>
        <dbReference type="ARBA" id="ARBA00023136"/>
    </source>
</evidence>
<feature type="transmembrane region" description="Helical" evidence="13">
    <location>
        <begin position="353"/>
        <end position="371"/>
    </location>
</feature>
<dbReference type="InterPro" id="IPR002528">
    <property type="entry name" value="MATE_fam"/>
</dbReference>
<keyword evidence="7" id="KW-1003">Cell membrane</keyword>
<sequence>MFNRKDLIRLLAPLIVEQILAVLVGMADVIMVAAVGEAAVSGVSLVDSISILILQILAALATGGAVVSAQYLGKKQSENACKAAGQLIGVTTVLSLAVSVIALVGNRLLLASIFGNVESRVMNDAVIYFRITALSYPFMAVYNSCAALFRSMGNSKVSMVVSIVMNTINIVGNAICVFGLHMGVTGVAIPTLTSRIVAAVMMFYLIQSPDNTVRIKHLEELKPDFHMIKNILSVGIPNGLENGMFQFGKIALQSLVSSLGTAAIASYAVASNLVTLLYLPGTAIGLGLITIVGQCVGAGERKQAKHYTRRLVMVNYAILLILCVAMILFSGQLVSIYRLSQEASRISVEMIKAHSYAMIVWPLAFTVPYSLRASMDAKFTMAVSVFSMWLFRIASAYFFVQVMKLGVMGVWYGMFIDWFFRAAVFALRFRGIEKRAVSVS</sequence>
<evidence type="ECO:0000256" key="6">
    <source>
        <dbReference type="ARBA" id="ARBA00022449"/>
    </source>
</evidence>
<feature type="transmembrane region" description="Helical" evidence="13">
    <location>
        <begin position="125"/>
        <end position="145"/>
    </location>
</feature>
<keyword evidence="15" id="KW-1185">Reference proteome</keyword>
<feature type="transmembrane region" description="Helical" evidence="13">
    <location>
        <begin position="12"/>
        <end position="36"/>
    </location>
</feature>
<evidence type="ECO:0000256" key="12">
    <source>
        <dbReference type="ARBA" id="ARBA00031636"/>
    </source>
</evidence>
<feature type="transmembrane region" description="Helical" evidence="13">
    <location>
        <begin position="84"/>
        <end position="105"/>
    </location>
</feature>
<dbReference type="InterPro" id="IPR050222">
    <property type="entry name" value="MATE_MdtK"/>
</dbReference>
<dbReference type="PIRSF" id="PIRSF006603">
    <property type="entry name" value="DinF"/>
    <property type="match status" value="1"/>
</dbReference>
<dbReference type="PANTHER" id="PTHR43298">
    <property type="entry name" value="MULTIDRUG RESISTANCE PROTEIN NORM-RELATED"/>
    <property type="match status" value="1"/>
</dbReference>
<evidence type="ECO:0000256" key="2">
    <source>
        <dbReference type="ARBA" id="ARBA00004651"/>
    </source>
</evidence>
<dbReference type="Pfam" id="PF01554">
    <property type="entry name" value="MatE"/>
    <property type="match status" value="2"/>
</dbReference>
<evidence type="ECO:0000313" key="15">
    <source>
        <dbReference type="Proteomes" id="UP001276854"/>
    </source>
</evidence>
<dbReference type="CDD" id="cd13137">
    <property type="entry name" value="MATE_NorM_like"/>
    <property type="match status" value="1"/>
</dbReference>
<feature type="transmembrane region" description="Helical" evidence="13">
    <location>
        <begin position="187"/>
        <end position="206"/>
    </location>
</feature>
<keyword evidence="5" id="KW-0813">Transport</keyword>
<dbReference type="Proteomes" id="UP001276854">
    <property type="component" value="Unassembled WGS sequence"/>
</dbReference>
<dbReference type="InterPro" id="IPR048279">
    <property type="entry name" value="MdtK-like"/>
</dbReference>
<evidence type="ECO:0000256" key="13">
    <source>
        <dbReference type="SAM" id="Phobius"/>
    </source>
</evidence>
<comment type="caution">
    <text evidence="14">The sequence shown here is derived from an EMBL/GenBank/DDBJ whole genome shotgun (WGS) entry which is preliminary data.</text>
</comment>
<dbReference type="EMBL" id="JAWONS010000216">
    <property type="protein sequence ID" value="MDW2798611.1"/>
    <property type="molecule type" value="Genomic_DNA"/>
</dbReference>
<evidence type="ECO:0000313" key="14">
    <source>
        <dbReference type="EMBL" id="MDW2798611.1"/>
    </source>
</evidence>
<organism evidence="14 15">
    <name type="scientific">Clostridium boliviensis</name>
    <dbReference type="NCBI Taxonomy" id="318465"/>
    <lineage>
        <taxon>Bacteria</taxon>
        <taxon>Bacillati</taxon>
        <taxon>Bacillota</taxon>
        <taxon>Clostridia</taxon>
        <taxon>Eubacteriales</taxon>
        <taxon>Clostridiaceae</taxon>
        <taxon>Clostridium</taxon>
    </lineage>
</organism>
<feature type="transmembrane region" description="Helical" evidence="13">
    <location>
        <begin position="48"/>
        <end position="72"/>
    </location>
</feature>
<feature type="transmembrane region" description="Helical" evidence="13">
    <location>
        <begin position="276"/>
        <end position="299"/>
    </location>
</feature>
<evidence type="ECO:0000256" key="1">
    <source>
        <dbReference type="ARBA" id="ARBA00003408"/>
    </source>
</evidence>
<feature type="transmembrane region" description="Helical" evidence="13">
    <location>
        <begin position="157"/>
        <end position="181"/>
    </location>
</feature>
<keyword evidence="10" id="KW-0406">Ion transport</keyword>
<evidence type="ECO:0000256" key="9">
    <source>
        <dbReference type="ARBA" id="ARBA00022989"/>
    </source>
</evidence>
<dbReference type="NCBIfam" id="TIGR00797">
    <property type="entry name" value="matE"/>
    <property type="match status" value="1"/>
</dbReference>
<evidence type="ECO:0000256" key="3">
    <source>
        <dbReference type="ARBA" id="ARBA00010199"/>
    </source>
</evidence>
<feature type="transmembrane region" description="Helical" evidence="13">
    <location>
        <begin position="409"/>
        <end position="427"/>
    </location>
</feature>
<feature type="transmembrane region" description="Helical" evidence="13">
    <location>
        <begin position="250"/>
        <end position="270"/>
    </location>
</feature>
<keyword evidence="11 13" id="KW-0472">Membrane</keyword>
<accession>A0ABU4GLW7</accession>
<comment type="similarity">
    <text evidence="3">Belongs to the multi antimicrobial extrusion (MATE) (TC 2.A.66.1) family.</text>
</comment>
<keyword evidence="9 13" id="KW-1133">Transmembrane helix</keyword>